<reference evidence="1 2" key="1">
    <citation type="submission" date="2022-05" db="EMBL/GenBank/DDBJ databases">
        <authorList>
            <consortium name="Genoscope - CEA"/>
            <person name="William W."/>
        </authorList>
    </citation>
    <scope>NUCLEOTIDE SEQUENCE [LARGE SCALE GENOMIC DNA]</scope>
</reference>
<keyword evidence="2" id="KW-1185">Reference proteome</keyword>
<name>A0ABN8Q8M7_9CNID</name>
<dbReference type="InterPro" id="IPR013785">
    <property type="entry name" value="Aldolase_TIM"/>
</dbReference>
<dbReference type="EMBL" id="CALNXI010001194">
    <property type="protein sequence ID" value="CAH3159562.1"/>
    <property type="molecule type" value="Genomic_DNA"/>
</dbReference>
<sequence length="161" mass="18625">MADSLAEPVCLKDFESYAREYLPYYAFEFFARGANEETTIRENLEALKRCENMGREQLGPGVKYRSHSTGQDYYYTGHCSIDKLTTQLPIDLIQHSVKRFGLGDTFKAIYLSISCCVTCTLTCRKVTCILDQLRLLICLFSYMLLELCVWWRGNWTSTVSY</sequence>
<gene>
    <name evidence="1" type="ORF">PEVE_00003244</name>
</gene>
<evidence type="ECO:0000313" key="2">
    <source>
        <dbReference type="Proteomes" id="UP001159427"/>
    </source>
</evidence>
<comment type="caution">
    <text evidence="1">The sequence shown here is derived from an EMBL/GenBank/DDBJ whole genome shotgun (WGS) entry which is preliminary data.</text>
</comment>
<dbReference type="Gene3D" id="3.20.20.70">
    <property type="entry name" value="Aldolase class I"/>
    <property type="match status" value="1"/>
</dbReference>
<proteinExistence type="predicted"/>
<evidence type="ECO:0000313" key="1">
    <source>
        <dbReference type="EMBL" id="CAH3159562.1"/>
    </source>
</evidence>
<organism evidence="1 2">
    <name type="scientific">Porites evermanni</name>
    <dbReference type="NCBI Taxonomy" id="104178"/>
    <lineage>
        <taxon>Eukaryota</taxon>
        <taxon>Metazoa</taxon>
        <taxon>Cnidaria</taxon>
        <taxon>Anthozoa</taxon>
        <taxon>Hexacorallia</taxon>
        <taxon>Scleractinia</taxon>
        <taxon>Fungiina</taxon>
        <taxon>Poritidae</taxon>
        <taxon>Porites</taxon>
    </lineage>
</organism>
<accession>A0ABN8Q8M7</accession>
<protein>
    <submittedName>
        <fullName evidence="1">Uncharacterized protein</fullName>
    </submittedName>
</protein>
<dbReference type="Proteomes" id="UP001159427">
    <property type="component" value="Unassembled WGS sequence"/>
</dbReference>